<feature type="compositionally biased region" description="Basic and acidic residues" evidence="1">
    <location>
        <begin position="277"/>
        <end position="292"/>
    </location>
</feature>
<proteinExistence type="predicted"/>
<keyword evidence="3" id="KW-1185">Reference proteome</keyword>
<comment type="caution">
    <text evidence="2">The sequence shown here is derived from an EMBL/GenBank/DDBJ whole genome shotgun (WGS) entry which is preliminary data.</text>
</comment>
<organism evidence="2 3">
    <name type="scientific">Panicum miliaceum</name>
    <name type="common">Proso millet</name>
    <name type="synonym">Broomcorn millet</name>
    <dbReference type="NCBI Taxonomy" id="4540"/>
    <lineage>
        <taxon>Eukaryota</taxon>
        <taxon>Viridiplantae</taxon>
        <taxon>Streptophyta</taxon>
        <taxon>Embryophyta</taxon>
        <taxon>Tracheophyta</taxon>
        <taxon>Spermatophyta</taxon>
        <taxon>Magnoliopsida</taxon>
        <taxon>Liliopsida</taxon>
        <taxon>Poales</taxon>
        <taxon>Poaceae</taxon>
        <taxon>PACMAD clade</taxon>
        <taxon>Panicoideae</taxon>
        <taxon>Panicodae</taxon>
        <taxon>Paniceae</taxon>
        <taxon>Panicinae</taxon>
        <taxon>Panicum</taxon>
        <taxon>Panicum sect. Panicum</taxon>
    </lineage>
</organism>
<evidence type="ECO:0000313" key="2">
    <source>
        <dbReference type="EMBL" id="RLN23849.1"/>
    </source>
</evidence>
<dbReference type="AlphaFoldDB" id="A0A3L6SMI5"/>
<evidence type="ECO:0000313" key="3">
    <source>
        <dbReference type="Proteomes" id="UP000275267"/>
    </source>
</evidence>
<accession>A0A3L6SMI5</accession>
<gene>
    <name evidence="2" type="ORF">C2845_PM07G07740</name>
</gene>
<feature type="region of interest" description="Disordered" evidence="1">
    <location>
        <begin position="192"/>
        <end position="292"/>
    </location>
</feature>
<dbReference type="Proteomes" id="UP000275267">
    <property type="component" value="Unassembled WGS sequence"/>
</dbReference>
<feature type="compositionally biased region" description="Gly residues" evidence="1">
    <location>
        <begin position="236"/>
        <end position="246"/>
    </location>
</feature>
<sequence>MEEKPAVGAARGSPPRWRLWCLRPPQEHMVPLQPVARAVSADGDEEQAVGLAGALPAWAIPFSNADLSLSLPNRRPRRRSRARVPPPPRTWSRAPSAASGRAPSADTEMLRCLGRAGELPSHPDLDLRRIEVELRRHRDRVGAGVAGTRPRCHGRAVAWTPLWVVIYRWGLASIEGSGRSYWCRGSSMRGRRGEFRRRTARHRGHSSPALGLPPRVGSAKGKGERSGKGVLVVPGRLGGWGGGGGRGSRRWSPARPGAPTAPVPRPSRVLWRTREKKRLDPPGKRGNNKEGR</sequence>
<dbReference type="EMBL" id="PQIB02000004">
    <property type="protein sequence ID" value="RLN23849.1"/>
    <property type="molecule type" value="Genomic_DNA"/>
</dbReference>
<feature type="compositionally biased region" description="Low complexity" evidence="1">
    <location>
        <begin position="92"/>
        <end position="105"/>
    </location>
</feature>
<reference evidence="3" key="1">
    <citation type="journal article" date="2019" name="Nat. Commun.">
        <title>The genome of broomcorn millet.</title>
        <authorList>
            <person name="Zou C."/>
            <person name="Miki D."/>
            <person name="Li D."/>
            <person name="Tang Q."/>
            <person name="Xiao L."/>
            <person name="Rajput S."/>
            <person name="Deng P."/>
            <person name="Jia W."/>
            <person name="Huang R."/>
            <person name="Zhang M."/>
            <person name="Sun Y."/>
            <person name="Hu J."/>
            <person name="Fu X."/>
            <person name="Schnable P.S."/>
            <person name="Li F."/>
            <person name="Zhang H."/>
            <person name="Feng B."/>
            <person name="Zhu X."/>
            <person name="Liu R."/>
            <person name="Schnable J.C."/>
            <person name="Zhu J.-K."/>
            <person name="Zhang H."/>
        </authorList>
    </citation>
    <scope>NUCLEOTIDE SEQUENCE [LARGE SCALE GENOMIC DNA]</scope>
</reference>
<protein>
    <submittedName>
        <fullName evidence="2">Uncharacterized protein</fullName>
    </submittedName>
</protein>
<feature type="region of interest" description="Disordered" evidence="1">
    <location>
        <begin position="70"/>
        <end position="107"/>
    </location>
</feature>
<evidence type="ECO:0000256" key="1">
    <source>
        <dbReference type="SAM" id="MobiDB-lite"/>
    </source>
</evidence>
<name>A0A3L6SMI5_PANMI</name>